<gene>
    <name evidence="4" type="ORF">SBA1_20081</name>
</gene>
<evidence type="ECO:0000313" key="4">
    <source>
        <dbReference type="EMBL" id="SPF38381.1"/>
    </source>
</evidence>
<evidence type="ECO:0000259" key="2">
    <source>
        <dbReference type="Pfam" id="PF02591"/>
    </source>
</evidence>
<dbReference type="PANTHER" id="PTHR39082">
    <property type="entry name" value="PHOSPHOLIPASE C-BETA-2-RELATED"/>
    <property type="match status" value="1"/>
</dbReference>
<sequence>MLPDIENLLRLQEADKEIRRLQDEIAEFPKRVAAIEQKLAGTKAQIEKAQAATKADDAARRKHETSITDLRSKISKYRDQSLDVKTNDQYKALLHEIQFAEKEIASTEDKILELMVDADTRANEVKAAQAELKAEAAEIEKEKEQARQRTAEDEKLLAEWRAKRDQLRAGIDADLLRHYERVAKFRGTGISEVRDHKCMACQVMLRPQTYNEVRSGQQTVYCDSCQRVLYLNPADELVDQKPTVHHPRRHHPKIDAPQAWYYRAEFAEAGEVYLCLTNAGSQASRRVYEIHTGRMIGDILIREGDFRLAFPEDITGAIRLNGAWTEEELDGWGAELPMVVLDSLLADLEAARYEMTSRAAAKHEAPAVPSEQAAS</sequence>
<evidence type="ECO:0000256" key="1">
    <source>
        <dbReference type="SAM" id="Coils"/>
    </source>
</evidence>
<dbReference type="InterPro" id="IPR003743">
    <property type="entry name" value="Zf-RING_7"/>
</dbReference>
<evidence type="ECO:0000313" key="5">
    <source>
        <dbReference type="Proteomes" id="UP000238701"/>
    </source>
</evidence>
<dbReference type="Gene3D" id="1.10.287.1490">
    <property type="match status" value="1"/>
</dbReference>
<proteinExistence type="predicted"/>
<name>A0A2U3KFC8_9BACT</name>
<accession>A0A2U3KFC8</accession>
<feature type="coiled-coil region" evidence="1">
    <location>
        <begin position="11"/>
        <end position="163"/>
    </location>
</feature>
<feature type="domain" description="C4-type zinc ribbon" evidence="2">
    <location>
        <begin position="197"/>
        <end position="229"/>
    </location>
</feature>
<dbReference type="PANTHER" id="PTHR39082:SF1">
    <property type="entry name" value="SCAVENGER RECEPTOR CLASS A MEMBER 3"/>
    <property type="match status" value="1"/>
</dbReference>
<dbReference type="EMBL" id="OMOD01000111">
    <property type="protein sequence ID" value="SPF38381.1"/>
    <property type="molecule type" value="Genomic_DNA"/>
</dbReference>
<dbReference type="InterPro" id="IPR052376">
    <property type="entry name" value="Oxidative_Scav/Glycosyltrans"/>
</dbReference>
<feature type="domain" description="CT398-like coiled coil hairpin" evidence="3">
    <location>
        <begin position="11"/>
        <end position="184"/>
    </location>
</feature>
<dbReference type="Pfam" id="PF02591">
    <property type="entry name" value="Zn_ribbon_9"/>
    <property type="match status" value="1"/>
</dbReference>
<evidence type="ECO:0000259" key="3">
    <source>
        <dbReference type="Pfam" id="PF24481"/>
    </source>
</evidence>
<dbReference type="Proteomes" id="UP000238701">
    <property type="component" value="Unassembled WGS sequence"/>
</dbReference>
<dbReference type="AlphaFoldDB" id="A0A2U3KFC8"/>
<reference evidence="5" key="1">
    <citation type="submission" date="2018-02" db="EMBL/GenBank/DDBJ databases">
        <authorList>
            <person name="Hausmann B."/>
        </authorList>
    </citation>
    <scope>NUCLEOTIDE SEQUENCE [LARGE SCALE GENOMIC DNA]</scope>
    <source>
        <strain evidence="5">Peat soil MAG SbA1</strain>
    </source>
</reference>
<protein>
    <submittedName>
        <fullName evidence="4">Uncharacterized protein</fullName>
    </submittedName>
</protein>
<organism evidence="4 5">
    <name type="scientific">Candidatus Sulfotelmatobacter kueseliae</name>
    <dbReference type="NCBI Taxonomy" id="2042962"/>
    <lineage>
        <taxon>Bacteria</taxon>
        <taxon>Pseudomonadati</taxon>
        <taxon>Acidobacteriota</taxon>
        <taxon>Terriglobia</taxon>
        <taxon>Terriglobales</taxon>
        <taxon>Candidatus Korobacteraceae</taxon>
        <taxon>Candidatus Sulfotelmatobacter</taxon>
    </lineage>
</organism>
<dbReference type="Pfam" id="PF24481">
    <property type="entry name" value="CT398_CC"/>
    <property type="match status" value="1"/>
</dbReference>
<keyword evidence="1" id="KW-0175">Coiled coil</keyword>
<dbReference type="InterPro" id="IPR056003">
    <property type="entry name" value="CT398_CC_hairpin"/>
</dbReference>